<protein>
    <submittedName>
        <fullName evidence="1">Uncharacterized protein</fullName>
    </submittedName>
</protein>
<sequence>MFCANLPNAVQFFENSNVVNGFPEIHYTKKGRRAREKSVAVIVHAAEAPARHLHRGWSFSLAAETRLQHFGFYF</sequence>
<dbReference type="AlphaFoldDB" id="A0A0V0ZMM4"/>
<dbReference type="Proteomes" id="UP000054783">
    <property type="component" value="Unassembled WGS sequence"/>
</dbReference>
<gene>
    <name evidence="1" type="ORF">T12_5685</name>
</gene>
<evidence type="ECO:0000313" key="2">
    <source>
        <dbReference type="Proteomes" id="UP000054783"/>
    </source>
</evidence>
<reference evidence="1 2" key="1">
    <citation type="submission" date="2015-01" db="EMBL/GenBank/DDBJ databases">
        <title>Evolution of Trichinella species and genotypes.</title>
        <authorList>
            <person name="Korhonen P.K."/>
            <person name="Edoardo P."/>
            <person name="Giuseppe L.R."/>
            <person name="Gasser R.B."/>
        </authorList>
    </citation>
    <scope>NUCLEOTIDE SEQUENCE [LARGE SCALE GENOMIC DNA]</scope>
    <source>
        <strain evidence="1">ISS2496</strain>
    </source>
</reference>
<comment type="caution">
    <text evidence="1">The sequence shown here is derived from an EMBL/GenBank/DDBJ whole genome shotgun (WGS) entry which is preliminary data.</text>
</comment>
<name>A0A0V0ZMM4_9BILA</name>
<proteinExistence type="predicted"/>
<dbReference type="EMBL" id="JYDQ01000133">
    <property type="protein sequence ID" value="KRY13691.1"/>
    <property type="molecule type" value="Genomic_DNA"/>
</dbReference>
<accession>A0A0V0ZMM4</accession>
<organism evidence="1 2">
    <name type="scientific">Trichinella patagoniensis</name>
    <dbReference type="NCBI Taxonomy" id="990121"/>
    <lineage>
        <taxon>Eukaryota</taxon>
        <taxon>Metazoa</taxon>
        <taxon>Ecdysozoa</taxon>
        <taxon>Nematoda</taxon>
        <taxon>Enoplea</taxon>
        <taxon>Dorylaimia</taxon>
        <taxon>Trichinellida</taxon>
        <taxon>Trichinellidae</taxon>
        <taxon>Trichinella</taxon>
    </lineage>
</organism>
<keyword evidence="2" id="KW-1185">Reference proteome</keyword>
<evidence type="ECO:0000313" key="1">
    <source>
        <dbReference type="EMBL" id="KRY13691.1"/>
    </source>
</evidence>